<keyword evidence="3" id="KW-1185">Reference proteome</keyword>
<feature type="compositionally biased region" description="Basic and acidic residues" evidence="1">
    <location>
        <begin position="474"/>
        <end position="483"/>
    </location>
</feature>
<organism evidence="2 3">
    <name type="scientific">Cyanidiococcus yangmingshanensis</name>
    <dbReference type="NCBI Taxonomy" id="2690220"/>
    <lineage>
        <taxon>Eukaryota</taxon>
        <taxon>Rhodophyta</taxon>
        <taxon>Bangiophyceae</taxon>
        <taxon>Cyanidiales</taxon>
        <taxon>Cyanidiaceae</taxon>
        <taxon>Cyanidiococcus</taxon>
    </lineage>
</organism>
<evidence type="ECO:0000313" key="3">
    <source>
        <dbReference type="Proteomes" id="UP000530660"/>
    </source>
</evidence>
<reference evidence="2 3" key="1">
    <citation type="journal article" date="2020" name="J. Phycol.">
        <title>Comparative genome analysis reveals Cyanidiococcus gen. nov., a new extremophilic red algal genus sister to Cyanidioschyzon (Cyanidioschyzonaceae, Rhodophyta).</title>
        <authorList>
            <person name="Liu S.-L."/>
            <person name="Chiang Y.-R."/>
            <person name="Yoon H.S."/>
            <person name="Fu H.-Y."/>
        </authorList>
    </citation>
    <scope>NUCLEOTIDE SEQUENCE [LARGE SCALE GENOMIC DNA]</scope>
    <source>
        <strain evidence="2 3">THAL066</strain>
    </source>
</reference>
<proteinExistence type="predicted"/>
<accession>A0A7J7IG29</accession>
<feature type="compositionally biased region" description="Polar residues" evidence="1">
    <location>
        <begin position="143"/>
        <end position="156"/>
    </location>
</feature>
<feature type="region of interest" description="Disordered" evidence="1">
    <location>
        <begin position="336"/>
        <end position="369"/>
    </location>
</feature>
<feature type="region of interest" description="Disordered" evidence="1">
    <location>
        <begin position="134"/>
        <end position="166"/>
    </location>
</feature>
<feature type="region of interest" description="Disordered" evidence="1">
    <location>
        <begin position="77"/>
        <end position="107"/>
    </location>
</feature>
<feature type="region of interest" description="Disordered" evidence="1">
    <location>
        <begin position="474"/>
        <end position="537"/>
    </location>
</feature>
<feature type="compositionally biased region" description="Polar residues" evidence="1">
    <location>
        <begin position="488"/>
        <end position="502"/>
    </location>
</feature>
<feature type="compositionally biased region" description="Low complexity" evidence="1">
    <location>
        <begin position="97"/>
        <end position="107"/>
    </location>
</feature>
<feature type="compositionally biased region" description="Basic and acidic residues" evidence="1">
    <location>
        <begin position="638"/>
        <end position="657"/>
    </location>
</feature>
<dbReference type="AlphaFoldDB" id="A0A7J7IG29"/>
<feature type="region of interest" description="Disordered" evidence="1">
    <location>
        <begin position="626"/>
        <end position="657"/>
    </location>
</feature>
<evidence type="ECO:0000313" key="2">
    <source>
        <dbReference type="EMBL" id="KAF6002023.1"/>
    </source>
</evidence>
<name>A0A7J7IG29_9RHOD</name>
<comment type="caution">
    <text evidence="2">The sequence shown here is derived from an EMBL/GenBank/DDBJ whole genome shotgun (WGS) entry which is preliminary data.</text>
</comment>
<protein>
    <submittedName>
        <fullName evidence="2">Uncharacterized protein</fullName>
    </submittedName>
</protein>
<dbReference type="OrthoDB" id="10675155at2759"/>
<dbReference type="EMBL" id="VWRR01000012">
    <property type="protein sequence ID" value="KAF6002023.1"/>
    <property type="molecule type" value="Genomic_DNA"/>
</dbReference>
<feature type="region of interest" description="Disordered" evidence="1">
    <location>
        <begin position="213"/>
        <end position="284"/>
    </location>
</feature>
<evidence type="ECO:0000256" key="1">
    <source>
        <dbReference type="SAM" id="MobiDB-lite"/>
    </source>
</evidence>
<gene>
    <name evidence="2" type="ORF">F1559_003439</name>
</gene>
<feature type="compositionally biased region" description="Basic and acidic residues" evidence="1">
    <location>
        <begin position="213"/>
        <end position="222"/>
    </location>
</feature>
<dbReference type="Proteomes" id="UP000530660">
    <property type="component" value="Unassembled WGS sequence"/>
</dbReference>
<feature type="region of interest" description="Disordered" evidence="1">
    <location>
        <begin position="836"/>
        <end position="864"/>
    </location>
</feature>
<sequence>MDVLVLLRVWREELERNAAWLTQARAPGLHSKTDVGRDSMNRGRFPEQQRVQGSVEAWPPAFEERLQCSWRDGSGSRLALGTAHPPASATRLGRGDGSSSAASGSEGFSGASIFREARDGLARSARETAAVGVPLNGGHSVAANGTKSLTRSTSVRRTVFSPGKDRTPLSRQLLNAVYERVSEIPLSEVQLSQRMRMRRCWNESSERRAQPLDGFFRDEDNSGGHVNDNLSLDASGRNGVVEDGRTVQHGVTAAHDRSRGSRHRTSLASPEVPDSSNPASVMMSGGAGPDHPYMLGEWPKDHHQCERVLHSDTPHAAQVAARVDSNDAHVPCTESVLQTDESSDRHPESASFCNESGPMDTRNQNNDLSGNHEVQELSERHFGLRKRPRELVDPFRSNSIRTQDVFGMRYLFINTGASDLTRYVLLLPLLARVIAVSCPGMNCVVHVPFELGHALALPRSSPMLRESLASHLEDPAAKRKGDSWEPSDASNGPSTNAGQLQQPDDRTAEIPNGVPSMNVPLKSSLSESPQPPDGVDAERTQLAPFLACGWQLLVLPASTSATVQGDIASLSLFQVLPQSWRVTSLRRGRLIGGSRKSMDQIEPPYRLPCSLWRGIGAELNQKQATSVAASKVESTETSTDRPTKKHVHDTEDDKRAQAESDQLSFYIAYDNGSSVDLVTCDDPVLYAVRKSRTSGCQPVLVLCFNQCYASPELLTLVHPLRRLNSASADQQRIPRQNLTAESSASLGVDTRCHENVFVVDIGTPCIAVSKREAHPESTVSDISPPDIISAQVSTQRMSGIAAFVSAPRTRTESMTFSPECLPEGNAQQPVVGVASPKPEPWIPPHENSAASEPSTGDLEMDEPPVERKPIPLMTDKIHEGSIQSVSDLFATPAEAPVINTVGLLSVREAPRPVQKNQETPSGSNVGQYKGCVYMPPAGTIEALDALCRMRRG</sequence>